<dbReference type="eggNOG" id="KOG0017">
    <property type="taxonomic scope" value="Eukaryota"/>
</dbReference>
<dbReference type="Pfam" id="PF02023">
    <property type="entry name" value="SCAN"/>
    <property type="match status" value="1"/>
</dbReference>
<dbReference type="InterPro" id="IPR038269">
    <property type="entry name" value="SCAN_sf"/>
</dbReference>
<dbReference type="PANTHER" id="PTHR46888:SF13">
    <property type="entry name" value="RIBONUCLEASE H"/>
    <property type="match status" value="1"/>
</dbReference>
<dbReference type="InterPro" id="IPR003309">
    <property type="entry name" value="SCAN_dom"/>
</dbReference>
<dbReference type="OMA" id="REHEPKD"/>
<organism evidence="2">
    <name type="scientific">Gasterosteus aculeatus</name>
    <name type="common">Three-spined stickleback</name>
    <dbReference type="NCBI Taxonomy" id="69293"/>
    <lineage>
        <taxon>Eukaryota</taxon>
        <taxon>Metazoa</taxon>
        <taxon>Chordata</taxon>
        <taxon>Craniata</taxon>
        <taxon>Vertebrata</taxon>
        <taxon>Euteleostomi</taxon>
        <taxon>Actinopterygii</taxon>
        <taxon>Neopterygii</taxon>
        <taxon>Teleostei</taxon>
        <taxon>Neoteleostei</taxon>
        <taxon>Acanthomorphata</taxon>
        <taxon>Eupercaria</taxon>
        <taxon>Perciformes</taxon>
        <taxon>Cottioidei</taxon>
        <taxon>Gasterosteales</taxon>
        <taxon>Gasterosteidae</taxon>
        <taxon>Gasterosteus</taxon>
    </lineage>
</organism>
<sequence length="197" mass="22694">LGEALSTPHSTGCSKVALTMVRLLAKFNERDPDIFFSLFESVADDRGWTDSERTLLIQSVLVGRAQEAFIALPVPDRKKYVKVKEAVLKIYELVPEAYRLRFRSWRKGEKQTYTELARELYSHFNRWCSAVGVTTFEELSNLIVLEQFRNILPERVATHIFEQKMKTAAEAAVVADDFALTHKYSLKDTGQIYQEKR</sequence>
<dbReference type="SUPFAM" id="SSF47353">
    <property type="entry name" value="Retrovirus capsid dimerization domain-like"/>
    <property type="match status" value="1"/>
</dbReference>
<reference evidence="2" key="2">
    <citation type="submission" date="2024-04" db="UniProtKB">
        <authorList>
            <consortium name="Ensembl"/>
        </authorList>
    </citation>
    <scope>IDENTIFICATION</scope>
</reference>
<dbReference type="AlphaFoldDB" id="G3PJ81"/>
<dbReference type="Ensembl" id="ENSGACT00000017694.1">
    <property type="protein sequence ID" value="ENSGACP00000017660.1"/>
    <property type="gene ID" value="ENSGACG00000013364.1"/>
</dbReference>
<dbReference type="STRING" id="69293.ENSGACP00000017660"/>
<name>G3PJ81_GASAC</name>
<evidence type="ECO:0000259" key="1">
    <source>
        <dbReference type="PROSITE" id="PS50804"/>
    </source>
</evidence>
<dbReference type="PROSITE" id="PS50804">
    <property type="entry name" value="SCAN_BOX"/>
    <property type="match status" value="1"/>
</dbReference>
<reference evidence="2" key="1">
    <citation type="submission" date="2006-01" db="EMBL/GenBank/DDBJ databases">
        <authorList>
            <person name="Lindblad-Toh K."/>
            <person name="Mauceli E."/>
            <person name="Grabherr M."/>
            <person name="Chang J.L."/>
            <person name="Lander E.S."/>
        </authorList>
    </citation>
    <scope>NUCLEOTIDE SEQUENCE [LARGE SCALE GENOMIC DNA]</scope>
</reference>
<feature type="domain" description="SCAN box" evidence="1">
    <location>
        <begin position="99"/>
        <end position="178"/>
    </location>
</feature>
<accession>G3PJ81</accession>
<evidence type="ECO:0000313" key="2">
    <source>
        <dbReference type="Ensembl" id="ENSGACP00000017660.1"/>
    </source>
</evidence>
<proteinExistence type="predicted"/>
<dbReference type="Gene3D" id="1.10.4020.10">
    <property type="entry name" value="DNA breaking-rejoining enzymes"/>
    <property type="match status" value="1"/>
</dbReference>
<dbReference type="InParanoid" id="G3PJ81"/>
<protein>
    <recommendedName>
        <fullName evidence="1">SCAN box domain-containing protein</fullName>
    </recommendedName>
</protein>
<dbReference type="PANTHER" id="PTHR46888">
    <property type="entry name" value="ZINC KNUCKLE DOMAINCONTAINING PROTEIN-RELATED"/>
    <property type="match status" value="1"/>
</dbReference>